<dbReference type="Pfam" id="PF02491">
    <property type="entry name" value="SHS2_FTSA"/>
    <property type="match status" value="1"/>
</dbReference>
<dbReference type="GO" id="GO:0009898">
    <property type="term" value="C:cytoplasmic side of plasma membrane"/>
    <property type="evidence" value="ECO:0007669"/>
    <property type="project" value="UniProtKB-UniRule"/>
</dbReference>
<dbReference type="CDD" id="cd24048">
    <property type="entry name" value="ASKHA_NBD_FtsA"/>
    <property type="match status" value="1"/>
</dbReference>
<dbReference type="Proteomes" id="UP000029079">
    <property type="component" value="Chromosome"/>
</dbReference>
<dbReference type="PANTHER" id="PTHR32432:SF4">
    <property type="entry name" value="CELL DIVISION PROTEIN FTSA"/>
    <property type="match status" value="1"/>
</dbReference>
<dbReference type="PIRSF" id="PIRSF003101">
    <property type="entry name" value="FtsA"/>
    <property type="match status" value="1"/>
</dbReference>
<dbReference type="Pfam" id="PF14450">
    <property type="entry name" value="FtsA"/>
    <property type="match status" value="1"/>
</dbReference>
<dbReference type="OrthoDB" id="9768127at2"/>
<dbReference type="RefSeq" id="WP_009495830.1">
    <property type="nucleotide sequence ID" value="NZ_CP009223.1"/>
</dbReference>
<dbReference type="PATRIC" id="fig|759620.7.peg.287"/>
<evidence type="ECO:0000256" key="4">
    <source>
        <dbReference type="ARBA" id="ARBA00023306"/>
    </source>
</evidence>
<dbReference type="InterPro" id="IPR050696">
    <property type="entry name" value="FtsA/MreB"/>
</dbReference>
<keyword evidence="2 5" id="KW-0132">Cell division</keyword>
<evidence type="ECO:0000313" key="9">
    <source>
        <dbReference type="Proteomes" id="UP000029079"/>
    </source>
</evidence>
<dbReference type="KEGG" id="wci:WS105_0301"/>
<reference evidence="8 9" key="1">
    <citation type="journal article" date="2014" name="Genome Announc.">
        <title>Complete Genome Sequences of Fish Pathogenic Weissella ceti Strains WS74 and WS105.</title>
        <authorList>
            <person name="Figueiredo H.C."/>
            <person name="Leal C.A."/>
            <person name="Dorella F.A."/>
            <person name="Carvalho A.F."/>
            <person name="Soares S.C."/>
            <person name="Pereira F.L."/>
            <person name="Azevedo V.A."/>
        </authorList>
    </citation>
    <scope>NUCLEOTIDE SEQUENCE [LARGE SCALE GENOMIC DNA]</scope>
    <source>
        <strain evidence="8 9">WS74</strain>
    </source>
</reference>
<keyword evidence="1 5" id="KW-1003">Cell membrane</keyword>
<dbReference type="GO" id="GO:0043093">
    <property type="term" value="P:FtsZ-dependent cytokinesis"/>
    <property type="evidence" value="ECO:0007669"/>
    <property type="project" value="UniProtKB-UniRule"/>
</dbReference>
<dbReference type="SMART" id="SM00842">
    <property type="entry name" value="FtsA"/>
    <property type="match status" value="1"/>
</dbReference>
<sequence length="457" mass="49621">MANHGMIVGLDVGTNTVKVLAADVRDQQANIIAVGRSVSHGVNKGVVVDIDSTANDIRQAVAQVNEQANEAVTDVIALLPAKDIQMSHVEGTVTVEESQHISYHDVAAVVQESLKGQVSHDREVIEMLPEEFIVDDFDGIQDPNDMVGMRLGMRATVYTAPRNLVRNLRMAIEKAGLNVRDMVLTPVAEGKTILSDAEQEFGTILLDMGAGQTTATVIQDRMTKFITTFPAGGDNITRDISTVLSIGGYDADMLKLDAGVALVDHANGENQVMIQKVGEDEPERISEKHLAEIVEARTMQILTKLQEPLAEADALSVPGGVTLIGGTATLRGMPDAVSAVFDMKAREFAPDDIGLRHPGMSGVWAVVQYAALQTPVQLIVKQALYGLPLYVVGKPQLGAPFKAEKKAFFEPKQETRTTRPAIERETIIEDDEIDTNNQIEDEKKSARAVNFLKDFFD</sequence>
<dbReference type="KEGG" id="wct:WS74_0303"/>
<evidence type="ECO:0000313" key="8">
    <source>
        <dbReference type="EMBL" id="AIM62555.1"/>
    </source>
</evidence>
<evidence type="ECO:0000259" key="7">
    <source>
        <dbReference type="SMART" id="SM00842"/>
    </source>
</evidence>
<dbReference type="Gene3D" id="3.30.420.40">
    <property type="match status" value="2"/>
</dbReference>
<proteinExistence type="inferred from homology"/>
<evidence type="ECO:0000256" key="1">
    <source>
        <dbReference type="ARBA" id="ARBA00022475"/>
    </source>
</evidence>
<dbReference type="InterPro" id="IPR003494">
    <property type="entry name" value="SHS2_FtsA"/>
</dbReference>
<evidence type="ECO:0000256" key="5">
    <source>
        <dbReference type="HAMAP-Rule" id="MF_02033"/>
    </source>
</evidence>
<dbReference type="GO" id="GO:0032153">
    <property type="term" value="C:cell division site"/>
    <property type="evidence" value="ECO:0007669"/>
    <property type="project" value="UniProtKB-UniRule"/>
</dbReference>
<dbReference type="HAMAP" id="MF_02033">
    <property type="entry name" value="FtsA"/>
    <property type="match status" value="1"/>
</dbReference>
<reference evidence="9" key="2">
    <citation type="submission" date="2014-08" db="EMBL/GenBank/DDBJ databases">
        <title>Complete genome of Weissella ceti strain WS74 isolated from diseased rainbow trout in Brazil.</title>
        <authorList>
            <person name="Figueiredo H.C.P."/>
            <person name="Leal C.A.G."/>
            <person name="Pereira F.L."/>
            <person name="Soares S.C."/>
            <person name="Dorella F.A."/>
            <person name="Carvalho A.F."/>
            <person name="Azevedo V.A.C."/>
        </authorList>
    </citation>
    <scope>NUCLEOTIDE SEQUENCE [LARGE SCALE GENOMIC DNA]</scope>
    <source>
        <strain evidence="9">WS74</strain>
    </source>
</reference>
<dbReference type="KEGG" id="wce:WS08_0303"/>
<protein>
    <recommendedName>
        <fullName evidence="5 6">Cell division protein FtsA</fullName>
    </recommendedName>
</protein>
<dbReference type="EMBL" id="CP009223">
    <property type="protein sequence ID" value="AIM62555.1"/>
    <property type="molecule type" value="Genomic_DNA"/>
</dbReference>
<name>A0A075U530_9LACO</name>
<dbReference type="PANTHER" id="PTHR32432">
    <property type="entry name" value="CELL DIVISION PROTEIN FTSA-RELATED"/>
    <property type="match status" value="1"/>
</dbReference>
<feature type="domain" description="SHS2" evidence="7">
    <location>
        <begin position="7"/>
        <end position="193"/>
    </location>
</feature>
<comment type="subunit">
    <text evidence="5">Self-interacts. Interacts with FtsZ.</text>
</comment>
<evidence type="ECO:0000256" key="3">
    <source>
        <dbReference type="ARBA" id="ARBA00023136"/>
    </source>
</evidence>
<evidence type="ECO:0000256" key="6">
    <source>
        <dbReference type="PIRNR" id="PIRNR003101"/>
    </source>
</evidence>
<comment type="similarity">
    <text evidence="5 6">Belongs to the FtsA/MreB family.</text>
</comment>
<dbReference type="InterPro" id="IPR020823">
    <property type="entry name" value="Cell_div_FtsA"/>
</dbReference>
<dbReference type="AlphaFoldDB" id="A0A075U530"/>
<keyword evidence="9" id="KW-1185">Reference proteome</keyword>
<keyword evidence="3 5" id="KW-0472">Membrane</keyword>
<comment type="function">
    <text evidence="5 6">Cell division protein that is involved in the assembly of the Z ring. May serve as a membrane anchor for the Z ring.</text>
</comment>
<evidence type="ECO:0000256" key="2">
    <source>
        <dbReference type="ARBA" id="ARBA00022618"/>
    </source>
</evidence>
<dbReference type="STRING" id="759620.WS105_0301"/>
<dbReference type="SUPFAM" id="SSF53067">
    <property type="entry name" value="Actin-like ATPase domain"/>
    <property type="match status" value="2"/>
</dbReference>
<organism evidence="8 9">
    <name type="scientific">Weissella ceti</name>
    <dbReference type="NCBI Taxonomy" id="759620"/>
    <lineage>
        <taxon>Bacteria</taxon>
        <taxon>Bacillati</taxon>
        <taxon>Bacillota</taxon>
        <taxon>Bacilli</taxon>
        <taxon>Lactobacillales</taxon>
        <taxon>Lactobacillaceae</taxon>
        <taxon>Weissella</taxon>
    </lineage>
</organism>
<dbReference type="InterPro" id="IPR043129">
    <property type="entry name" value="ATPase_NBD"/>
</dbReference>
<keyword evidence="4 5" id="KW-0131">Cell cycle</keyword>
<dbReference type="NCBIfam" id="TIGR01174">
    <property type="entry name" value="ftsA"/>
    <property type="match status" value="1"/>
</dbReference>
<comment type="subcellular location">
    <subcellularLocation>
        <location evidence="5">Cell membrane</location>
        <topology evidence="5">Peripheral membrane protein</topology>
        <orientation evidence="5">Cytoplasmic side</orientation>
    </subcellularLocation>
    <text evidence="5">Localizes to the Z ring in an FtsZ-dependent manner. Targeted to the membrane through a conserved C-terminal amphipathic helix.</text>
</comment>
<gene>
    <name evidence="5" type="primary">ftsA</name>
    <name evidence="8" type="ORF">WS74_0303</name>
</gene>
<accession>A0A075U530</accession>